<dbReference type="Gene3D" id="1.10.10.60">
    <property type="entry name" value="Homeodomain-like"/>
    <property type="match status" value="1"/>
</dbReference>
<protein>
    <submittedName>
        <fullName evidence="4">Glutathione S-transferase T3-like</fullName>
    </submittedName>
</protein>
<gene>
    <name evidence="4" type="primary">LOC104698772</name>
</gene>
<feature type="domain" description="Myb-like" evidence="2">
    <location>
        <begin position="63"/>
        <end position="129"/>
    </location>
</feature>
<reference evidence="4" key="2">
    <citation type="submission" date="2025-08" db="UniProtKB">
        <authorList>
            <consortium name="RefSeq"/>
        </authorList>
    </citation>
    <scope>IDENTIFICATION</scope>
    <source>
        <tissue evidence="4">Leaf</tissue>
    </source>
</reference>
<evidence type="ECO:0000256" key="1">
    <source>
        <dbReference type="SAM" id="MobiDB-lite"/>
    </source>
</evidence>
<evidence type="ECO:0000313" key="4">
    <source>
        <dbReference type="RefSeq" id="XP_010412471.1"/>
    </source>
</evidence>
<feature type="region of interest" description="Disordered" evidence="1">
    <location>
        <begin position="1"/>
        <end position="37"/>
    </location>
</feature>
<feature type="compositionally biased region" description="Polar residues" evidence="1">
    <location>
        <begin position="1"/>
        <end position="35"/>
    </location>
</feature>
<evidence type="ECO:0000313" key="3">
    <source>
        <dbReference type="Proteomes" id="UP000694864"/>
    </source>
</evidence>
<dbReference type="PANTHER" id="PTHR45023">
    <property type="match status" value="1"/>
</dbReference>
<accession>A0ABM0SKI0</accession>
<proteinExistence type="predicted"/>
<keyword evidence="3" id="KW-1185">Reference proteome</keyword>
<reference evidence="3" key="1">
    <citation type="journal article" date="2014" name="Nat. Commun.">
        <title>The emerging biofuel crop Camelina sativa retains a highly undifferentiated hexaploid genome structure.</title>
        <authorList>
            <person name="Kagale S."/>
            <person name="Koh C."/>
            <person name="Nixon J."/>
            <person name="Bollina V."/>
            <person name="Clarke W.E."/>
            <person name="Tuteja R."/>
            <person name="Spillane C."/>
            <person name="Robinson S.J."/>
            <person name="Links M.G."/>
            <person name="Clarke C."/>
            <person name="Higgins E.E."/>
            <person name="Huebert T."/>
            <person name="Sharpe A.G."/>
            <person name="Parkin I.A."/>
        </authorList>
    </citation>
    <scope>NUCLEOTIDE SEQUENCE [LARGE SCALE GENOMIC DNA]</scope>
    <source>
        <strain evidence="3">cv. DH55</strain>
    </source>
</reference>
<dbReference type="PANTHER" id="PTHR45023:SF4">
    <property type="entry name" value="GLYCINE-RICH PROTEIN-RELATED"/>
    <property type="match status" value="1"/>
</dbReference>
<name>A0ABM0SKI0_CAMSA</name>
<dbReference type="GeneID" id="104698772"/>
<dbReference type="RefSeq" id="XP_010412471.1">
    <property type="nucleotide sequence ID" value="XM_010414169.1"/>
</dbReference>
<dbReference type="InterPro" id="IPR001005">
    <property type="entry name" value="SANT/Myb"/>
</dbReference>
<organism evidence="3 4">
    <name type="scientific">Camelina sativa</name>
    <name type="common">False flax</name>
    <name type="synonym">Myagrum sativum</name>
    <dbReference type="NCBI Taxonomy" id="90675"/>
    <lineage>
        <taxon>Eukaryota</taxon>
        <taxon>Viridiplantae</taxon>
        <taxon>Streptophyta</taxon>
        <taxon>Embryophyta</taxon>
        <taxon>Tracheophyta</taxon>
        <taxon>Spermatophyta</taxon>
        <taxon>Magnoliopsida</taxon>
        <taxon>eudicotyledons</taxon>
        <taxon>Gunneridae</taxon>
        <taxon>Pentapetalae</taxon>
        <taxon>rosids</taxon>
        <taxon>malvids</taxon>
        <taxon>Brassicales</taxon>
        <taxon>Brassicaceae</taxon>
        <taxon>Camelineae</taxon>
        <taxon>Camelina</taxon>
    </lineage>
</organism>
<evidence type="ECO:0000259" key="2">
    <source>
        <dbReference type="PROSITE" id="PS50090"/>
    </source>
</evidence>
<dbReference type="PROSITE" id="PS50090">
    <property type="entry name" value="MYB_LIKE"/>
    <property type="match status" value="1"/>
</dbReference>
<sequence length="313" mass="35482">MNSQNDSIGSDNPILTNTSSSQPVHFNSTFSSQPLHFSPAQESEDCIELTVDENEKDEGRGIRKRWSAEEDINLISAWLNTSKDPVVSNEQQLQSFWKRVADYYKENDGSSVSIARGHSQCKARWNKINRLVNKFVGCYAQASSRRKSGESKDDVLRLAYEFFKNDMDKPFMLGHCWRELKHDQKWITEECNHKRTKLASDGAGAYSPGECKDGSEMRPPRVKVAKKKGKKPAVSIDVEDGYVVKLDKIIAMKDQEQAAKERNSKMRLLDSLLNKTELTPTEALLRDKLVLGQHSKESREGKHVGLQIFSVVC</sequence>
<dbReference type="Proteomes" id="UP000694864">
    <property type="component" value="Chromosome 6"/>
</dbReference>